<accession>A0A1V1NUF4</accession>
<name>A0A1V1NUF4_9BACT</name>
<dbReference type="Proteomes" id="UP000189670">
    <property type="component" value="Unassembled WGS sequence"/>
</dbReference>
<feature type="non-terminal residue" evidence="1">
    <location>
        <position position="1"/>
    </location>
</feature>
<reference evidence="2" key="1">
    <citation type="submission" date="2012-11" db="EMBL/GenBank/DDBJ databases">
        <authorList>
            <person name="Lucero-Rivera Y.E."/>
            <person name="Tovar-Ramirez D."/>
        </authorList>
    </citation>
    <scope>NUCLEOTIDE SEQUENCE [LARGE SCALE GENOMIC DNA]</scope>
    <source>
        <strain evidence="2">Araruama</strain>
    </source>
</reference>
<gene>
    <name evidence="1" type="ORF">OMM_13119</name>
</gene>
<dbReference type="AlphaFoldDB" id="A0A1V1NUF4"/>
<comment type="caution">
    <text evidence="1">The sequence shown here is derived from an EMBL/GenBank/DDBJ whole genome shotgun (WGS) entry which is preliminary data.</text>
</comment>
<dbReference type="InterPro" id="IPR009091">
    <property type="entry name" value="RCC1/BLIP-II"/>
</dbReference>
<evidence type="ECO:0000313" key="1">
    <source>
        <dbReference type="EMBL" id="ETR66194.1"/>
    </source>
</evidence>
<protein>
    <submittedName>
        <fullName evidence="1">Uncharacterized protein</fullName>
    </submittedName>
</protein>
<organism evidence="1 2">
    <name type="scientific">Candidatus Magnetoglobus multicellularis str. Araruama</name>
    <dbReference type="NCBI Taxonomy" id="890399"/>
    <lineage>
        <taxon>Bacteria</taxon>
        <taxon>Pseudomonadati</taxon>
        <taxon>Thermodesulfobacteriota</taxon>
        <taxon>Desulfobacteria</taxon>
        <taxon>Desulfobacterales</taxon>
        <taxon>Desulfobacteraceae</taxon>
        <taxon>Candidatus Magnetoglobus</taxon>
    </lineage>
</organism>
<sequence>AGLINIESCDVSAFDSPNIIYITAGPNQVVGVADDGTAIGLGNNEPGQLNLSGWSDIVEVSCGFNHTVGRQSGNTVVCAGSNFHEQCNVSSWTGVSQIRILEPLFMI</sequence>
<dbReference type="EMBL" id="ATBP01002164">
    <property type="protein sequence ID" value="ETR66194.1"/>
    <property type="molecule type" value="Genomic_DNA"/>
</dbReference>
<proteinExistence type="predicted"/>
<dbReference type="SUPFAM" id="SSF50985">
    <property type="entry name" value="RCC1/BLIP-II"/>
    <property type="match status" value="1"/>
</dbReference>
<dbReference type="Pfam" id="PF13540">
    <property type="entry name" value="RCC1_2"/>
    <property type="match status" value="1"/>
</dbReference>
<dbReference type="Gene3D" id="2.130.10.30">
    <property type="entry name" value="Regulator of chromosome condensation 1/beta-lactamase-inhibitor protein II"/>
    <property type="match status" value="1"/>
</dbReference>
<evidence type="ECO:0000313" key="2">
    <source>
        <dbReference type="Proteomes" id="UP000189670"/>
    </source>
</evidence>